<dbReference type="KEGG" id="alam:RT761_01737"/>
<dbReference type="PANTHER" id="PTHR32196:SF72">
    <property type="entry name" value="RIBOSE IMPORT PERMEASE PROTEIN RBSC"/>
    <property type="match status" value="1"/>
</dbReference>
<dbReference type="AlphaFoldDB" id="A0A7T1AM79"/>
<feature type="transmembrane region" description="Helical" evidence="6">
    <location>
        <begin position="12"/>
        <end position="33"/>
    </location>
</feature>
<accession>A0A7T1AM79</accession>
<feature type="transmembrane region" description="Helical" evidence="6">
    <location>
        <begin position="39"/>
        <end position="59"/>
    </location>
</feature>
<dbReference type="GO" id="GO:0005886">
    <property type="term" value="C:plasma membrane"/>
    <property type="evidence" value="ECO:0007669"/>
    <property type="project" value="UniProtKB-SubCell"/>
</dbReference>
<evidence type="ECO:0000313" key="7">
    <source>
        <dbReference type="EMBL" id="QPM68516.1"/>
    </source>
</evidence>
<reference evidence="7 8" key="1">
    <citation type="journal article" date="2021" name="Nat. Commun.">
        <title>Isolation of a member of the candidate phylum Atribacteria reveals a unique cell membrane structure.</title>
        <authorList>
            <person name="Taiki K."/>
            <person name="Nobu M.K."/>
            <person name="Kusada H."/>
            <person name="Meng X.-Y."/>
            <person name="Hosoki N."/>
            <person name="Uematsu K."/>
            <person name="Yoshioka H."/>
            <person name="Kamagata Y."/>
            <person name="Tamaki H."/>
        </authorList>
    </citation>
    <scope>NUCLEOTIDE SEQUENCE [LARGE SCALE GENOMIC DNA]</scope>
    <source>
        <strain evidence="7 8">RT761</strain>
    </source>
</reference>
<evidence type="ECO:0000256" key="5">
    <source>
        <dbReference type="ARBA" id="ARBA00023136"/>
    </source>
</evidence>
<evidence type="ECO:0000256" key="3">
    <source>
        <dbReference type="ARBA" id="ARBA00022692"/>
    </source>
</evidence>
<dbReference type="PANTHER" id="PTHR32196">
    <property type="entry name" value="ABC TRANSPORTER PERMEASE PROTEIN YPHD-RELATED-RELATED"/>
    <property type="match status" value="1"/>
</dbReference>
<evidence type="ECO:0000313" key="8">
    <source>
        <dbReference type="Proteomes" id="UP000594463"/>
    </source>
</evidence>
<evidence type="ECO:0000256" key="6">
    <source>
        <dbReference type="SAM" id="Phobius"/>
    </source>
</evidence>
<dbReference type="EMBL" id="CP065383">
    <property type="protein sequence ID" value="QPM68516.1"/>
    <property type="molecule type" value="Genomic_DNA"/>
</dbReference>
<dbReference type="CDD" id="cd06579">
    <property type="entry name" value="TM_PBP1_transp_AraH_like"/>
    <property type="match status" value="1"/>
</dbReference>
<keyword evidence="5 6" id="KW-0472">Membrane</keyword>
<proteinExistence type="predicted"/>
<gene>
    <name evidence="7" type="primary">rbsC_30</name>
    <name evidence="7" type="ORF">RT761_01737</name>
</gene>
<feature type="transmembrane region" description="Helical" evidence="6">
    <location>
        <begin position="87"/>
        <end position="108"/>
    </location>
</feature>
<dbReference type="Proteomes" id="UP000594463">
    <property type="component" value="Chromosome"/>
</dbReference>
<protein>
    <submittedName>
        <fullName evidence="7">Ribose import permease protein RbsC</fullName>
    </submittedName>
</protein>
<feature type="transmembrane region" description="Helical" evidence="6">
    <location>
        <begin position="209"/>
        <end position="230"/>
    </location>
</feature>
<evidence type="ECO:0000256" key="4">
    <source>
        <dbReference type="ARBA" id="ARBA00022989"/>
    </source>
</evidence>
<feature type="transmembrane region" description="Helical" evidence="6">
    <location>
        <begin position="64"/>
        <end position="81"/>
    </location>
</feature>
<feature type="transmembrane region" description="Helical" evidence="6">
    <location>
        <begin position="115"/>
        <end position="136"/>
    </location>
</feature>
<keyword evidence="4 6" id="KW-1133">Transmembrane helix</keyword>
<feature type="transmembrane region" description="Helical" evidence="6">
    <location>
        <begin position="262"/>
        <end position="280"/>
    </location>
</feature>
<feature type="transmembrane region" description="Helical" evidence="6">
    <location>
        <begin position="156"/>
        <end position="177"/>
    </location>
</feature>
<evidence type="ECO:0000256" key="2">
    <source>
        <dbReference type="ARBA" id="ARBA00022475"/>
    </source>
</evidence>
<feature type="transmembrane region" description="Helical" evidence="6">
    <location>
        <begin position="286"/>
        <end position="306"/>
    </location>
</feature>
<evidence type="ECO:0000256" key="1">
    <source>
        <dbReference type="ARBA" id="ARBA00004651"/>
    </source>
</evidence>
<keyword evidence="3 6" id="KW-0812">Transmembrane</keyword>
<comment type="subcellular location">
    <subcellularLocation>
        <location evidence="1">Cell membrane</location>
        <topology evidence="1">Multi-pass membrane protein</topology>
    </subcellularLocation>
</comment>
<dbReference type="InterPro" id="IPR001851">
    <property type="entry name" value="ABC_transp_permease"/>
</dbReference>
<sequence>MSNKILRQYGTLIALLVVVVIFSVLKPGAFPTFANLVNITRQISLLTIISVGATIAMVVAEFDLSVGAVASFGGVLAAGFAVQGMNIVLSILIPIGLSFLFGLGNGYLITRFRIFSFIATLSTGTVLGGITFWYTGGATIFGGIPDSFLWLGQAKIGFVPIPTILMIIVVIFFWFVFSWTEFGRRLYAIGGNPVASRLSGVHVSRDKTYAFGLSSLLSAFTGVILASRLGSAHPTAGSGMLLQAYAAVFLGMTAFKAGIPNIWGTFIGSLLIGVVANGLTMLQVPYFLQDIVTGMIVILAVILQHIDEWKG</sequence>
<organism evidence="7 8">
    <name type="scientific">Atribacter laminatus</name>
    <dbReference type="NCBI Taxonomy" id="2847778"/>
    <lineage>
        <taxon>Bacteria</taxon>
        <taxon>Pseudomonadati</taxon>
        <taxon>Atribacterota</taxon>
        <taxon>Atribacteria</taxon>
        <taxon>Atribacterales</taxon>
        <taxon>Atribacteraceae</taxon>
        <taxon>Atribacter</taxon>
    </lineage>
</organism>
<keyword evidence="8" id="KW-1185">Reference proteome</keyword>
<dbReference type="RefSeq" id="WP_218111020.1">
    <property type="nucleotide sequence ID" value="NZ_CP065383.1"/>
</dbReference>
<name>A0A7T1AM79_ATRLM</name>
<keyword evidence="2" id="KW-1003">Cell membrane</keyword>
<dbReference type="GO" id="GO:0022857">
    <property type="term" value="F:transmembrane transporter activity"/>
    <property type="evidence" value="ECO:0007669"/>
    <property type="project" value="InterPro"/>
</dbReference>
<dbReference type="Pfam" id="PF02653">
    <property type="entry name" value="BPD_transp_2"/>
    <property type="match status" value="1"/>
</dbReference>